<evidence type="ECO:0000256" key="1">
    <source>
        <dbReference type="SAM" id="Phobius"/>
    </source>
</evidence>
<name>K1UHN2_9ZZZZ</name>
<evidence type="ECO:0000313" key="2">
    <source>
        <dbReference type="EMBL" id="EKC70996.1"/>
    </source>
</evidence>
<sequence length="194" mass="19561">MKGYIPVFAGTVAASGMTLTSASYSALELAAAEAVSQLSSMFFVPLTGLIMMVTLLSSVSDNVNSAKIISLLKKIISIVLGVLSTVFVGLVTIKGALASSADSVSVKGIKLLAGNTIPIVGGAIGDAYTSVLGSLNLIKGTVGAFGIFAIAAVNIPVITEMLLWMIAVNICSALCGLLGEENAAKVLDGVSGCF</sequence>
<dbReference type="AlphaFoldDB" id="K1UHN2"/>
<gene>
    <name evidence="2" type="ORF">OBE_03612</name>
</gene>
<feature type="transmembrane region" description="Helical" evidence="1">
    <location>
        <begin position="117"/>
        <end position="138"/>
    </location>
</feature>
<protein>
    <submittedName>
        <fullName evidence="2">Stage III sporulation protein AE</fullName>
    </submittedName>
</protein>
<comment type="caution">
    <text evidence="2">The sequence shown here is derived from an EMBL/GenBank/DDBJ whole genome shotgun (WGS) entry which is preliminary data.</text>
</comment>
<feature type="non-terminal residue" evidence="2">
    <location>
        <position position="194"/>
    </location>
</feature>
<dbReference type="InterPro" id="IPR014194">
    <property type="entry name" value="Spore_III_AE"/>
</dbReference>
<keyword evidence="1" id="KW-1133">Transmembrane helix</keyword>
<organism evidence="2">
    <name type="scientific">human gut metagenome</name>
    <dbReference type="NCBI Taxonomy" id="408170"/>
    <lineage>
        <taxon>unclassified sequences</taxon>
        <taxon>metagenomes</taxon>
        <taxon>organismal metagenomes</taxon>
    </lineage>
</organism>
<keyword evidence="1" id="KW-0812">Transmembrane</keyword>
<feature type="transmembrane region" description="Helical" evidence="1">
    <location>
        <begin position="75"/>
        <end position="97"/>
    </location>
</feature>
<dbReference type="EMBL" id="AJWZ01002426">
    <property type="protein sequence ID" value="EKC70996.1"/>
    <property type="molecule type" value="Genomic_DNA"/>
</dbReference>
<reference evidence="2" key="1">
    <citation type="journal article" date="2013" name="Environ. Microbiol.">
        <title>Microbiota from the distal guts of lean and obese adolescents exhibit partial functional redundancy besides clear differences in community structure.</title>
        <authorList>
            <person name="Ferrer M."/>
            <person name="Ruiz A."/>
            <person name="Lanza F."/>
            <person name="Haange S.B."/>
            <person name="Oberbach A."/>
            <person name="Till H."/>
            <person name="Bargiela R."/>
            <person name="Campoy C."/>
            <person name="Segura M.T."/>
            <person name="Richter M."/>
            <person name="von Bergen M."/>
            <person name="Seifert J."/>
            <person name="Suarez A."/>
        </authorList>
    </citation>
    <scope>NUCLEOTIDE SEQUENCE</scope>
</reference>
<dbReference type="Pfam" id="PF09546">
    <property type="entry name" value="Spore_III_AE"/>
    <property type="match status" value="1"/>
</dbReference>
<keyword evidence="1" id="KW-0472">Membrane</keyword>
<feature type="transmembrane region" description="Helical" evidence="1">
    <location>
        <begin position="145"/>
        <end position="167"/>
    </location>
</feature>
<proteinExistence type="predicted"/>
<accession>K1UHN2</accession>
<feature type="transmembrane region" description="Helical" evidence="1">
    <location>
        <begin position="42"/>
        <end position="63"/>
    </location>
</feature>